<dbReference type="PRINTS" id="PR00120">
    <property type="entry name" value="HATPASE"/>
</dbReference>
<dbReference type="Pfam" id="PF13246">
    <property type="entry name" value="Cation_ATPase"/>
    <property type="match status" value="1"/>
</dbReference>
<dbReference type="GO" id="GO:0005388">
    <property type="term" value="F:P-type calcium transporter activity"/>
    <property type="evidence" value="ECO:0007669"/>
    <property type="project" value="UniProtKB-EC"/>
</dbReference>
<dbReference type="WBParaSite" id="jg15532">
    <property type="protein sequence ID" value="jg15532"/>
    <property type="gene ID" value="jg15532"/>
</dbReference>
<accession>A0A915D3R3</accession>
<organism evidence="5 6">
    <name type="scientific">Ditylenchus dipsaci</name>
    <dbReference type="NCBI Taxonomy" id="166011"/>
    <lineage>
        <taxon>Eukaryota</taxon>
        <taxon>Metazoa</taxon>
        <taxon>Ecdysozoa</taxon>
        <taxon>Nematoda</taxon>
        <taxon>Chromadorea</taxon>
        <taxon>Rhabditida</taxon>
        <taxon>Tylenchina</taxon>
        <taxon>Tylenchomorpha</taxon>
        <taxon>Sphaerularioidea</taxon>
        <taxon>Anguinidae</taxon>
        <taxon>Anguininae</taxon>
        <taxon>Ditylenchus</taxon>
    </lineage>
</organism>
<keyword evidence="4" id="KW-0472">Membrane</keyword>
<dbReference type="AlphaFoldDB" id="A0A915D3R3"/>
<dbReference type="Pfam" id="PF00702">
    <property type="entry name" value="Hydrolase"/>
    <property type="match status" value="1"/>
</dbReference>
<evidence type="ECO:0000256" key="3">
    <source>
        <dbReference type="ARBA" id="ARBA00022989"/>
    </source>
</evidence>
<dbReference type="PANTHER" id="PTHR42861">
    <property type="entry name" value="CALCIUM-TRANSPORTING ATPASE"/>
    <property type="match status" value="1"/>
</dbReference>
<dbReference type="InterPro" id="IPR023299">
    <property type="entry name" value="ATPase_P-typ_cyto_dom_N"/>
</dbReference>
<evidence type="ECO:0000256" key="4">
    <source>
        <dbReference type="ARBA" id="ARBA00023136"/>
    </source>
</evidence>
<dbReference type="PRINTS" id="PR00119">
    <property type="entry name" value="CATATPASE"/>
</dbReference>
<dbReference type="GO" id="GO:0016020">
    <property type="term" value="C:membrane"/>
    <property type="evidence" value="ECO:0007669"/>
    <property type="project" value="UniProtKB-SubCell"/>
</dbReference>
<keyword evidence="2" id="KW-0812">Transmembrane</keyword>
<dbReference type="SUPFAM" id="SSF56784">
    <property type="entry name" value="HAD-like"/>
    <property type="match status" value="1"/>
</dbReference>
<dbReference type="InterPro" id="IPR036412">
    <property type="entry name" value="HAD-like_sf"/>
</dbReference>
<keyword evidence="3" id="KW-1133">Transmembrane helix</keyword>
<protein>
    <submittedName>
        <fullName evidence="6">Uncharacterized protein</fullName>
    </submittedName>
</protein>
<proteinExistence type="predicted"/>
<evidence type="ECO:0000313" key="6">
    <source>
        <dbReference type="WBParaSite" id="jg15532"/>
    </source>
</evidence>
<comment type="subcellular location">
    <subcellularLocation>
        <location evidence="1">Membrane</location>
        <topology evidence="1">Multi-pass membrane protein</topology>
    </subcellularLocation>
</comment>
<name>A0A915D3R3_9BILA</name>
<dbReference type="GO" id="GO:0005524">
    <property type="term" value="F:ATP binding"/>
    <property type="evidence" value="ECO:0007669"/>
    <property type="project" value="InterPro"/>
</dbReference>
<evidence type="ECO:0000313" key="5">
    <source>
        <dbReference type="Proteomes" id="UP000887574"/>
    </source>
</evidence>
<dbReference type="Gene3D" id="3.40.50.1000">
    <property type="entry name" value="HAD superfamily/HAD-like"/>
    <property type="match status" value="1"/>
</dbReference>
<dbReference type="FunFam" id="3.40.1110.10:FF:000003">
    <property type="entry name" value="Calcium-transporting ATPase"/>
    <property type="match status" value="1"/>
</dbReference>
<dbReference type="GO" id="GO:0016887">
    <property type="term" value="F:ATP hydrolysis activity"/>
    <property type="evidence" value="ECO:0007669"/>
    <property type="project" value="InterPro"/>
</dbReference>
<dbReference type="SUPFAM" id="SSF81660">
    <property type="entry name" value="Metal cation-transporting ATPase, ATP-binding domain N"/>
    <property type="match status" value="1"/>
</dbReference>
<keyword evidence="5" id="KW-1185">Reference proteome</keyword>
<sequence>MNVYDTPKQGLSHRDLGNVCNRVIQQKWRKEFTLEFSRDRKSMSAYCVPSASNSGAKMFVKGAPEGVLNRCTHIRINNQKVPLTPAMTKKIVDQCVAYGTGRDTLRCLALGTIDQPINPSQMNLEDSNQFIKYERDIVFQIHQDCRHAGIRVIMITGDNKNTAEAIGRRIGLFGEDEDTTGKSFTGREFDDLPPEQQSDAVRRAKLFARVEPSHKSKIVEFLQSQGEITAMTGDGVNDAPALKKQKLVLPWDLELLLLRVPLRWCLLTTTSRLS</sequence>
<dbReference type="InterPro" id="IPR023214">
    <property type="entry name" value="HAD_sf"/>
</dbReference>
<dbReference type="InterPro" id="IPR001757">
    <property type="entry name" value="P_typ_ATPase"/>
</dbReference>
<evidence type="ECO:0000256" key="2">
    <source>
        <dbReference type="ARBA" id="ARBA00022692"/>
    </source>
</evidence>
<dbReference type="Gene3D" id="3.40.1110.10">
    <property type="entry name" value="Calcium-transporting ATPase, cytoplasmic domain N"/>
    <property type="match status" value="1"/>
</dbReference>
<evidence type="ECO:0000256" key="1">
    <source>
        <dbReference type="ARBA" id="ARBA00004141"/>
    </source>
</evidence>
<reference evidence="6" key="1">
    <citation type="submission" date="2022-11" db="UniProtKB">
        <authorList>
            <consortium name="WormBaseParasite"/>
        </authorList>
    </citation>
    <scope>IDENTIFICATION</scope>
</reference>
<dbReference type="Proteomes" id="UP000887574">
    <property type="component" value="Unplaced"/>
</dbReference>